<dbReference type="Proteomes" id="UP000284842">
    <property type="component" value="Unassembled WGS sequence"/>
</dbReference>
<protein>
    <submittedName>
        <fullName evidence="1">Uncharacterized protein</fullName>
    </submittedName>
</protein>
<accession>A0A409YU27</accession>
<comment type="caution">
    <text evidence="1">The sequence shown here is derived from an EMBL/GenBank/DDBJ whole genome shotgun (WGS) entry which is preliminary data.</text>
</comment>
<sequence length="218" mass="24470">MRSKSHHNFSSPFDAWTTLLTSVMSFDTASTTNDNKTEQKPWYNASTVAASNPSSYSSNKDDNILNEICGPAMPLPIDEQYYIFPDARPPADDHARDYTFGVIPRHLIDIEKYGRNKSTKGYITTELEYDCGQDVDARPTMALNNMTHSSNSSTVIQSTSNSTYGIESTSWEAARDYSYGVDLSYHYGFHSEDETSGWPVPNNMYVTPQSVDTISRVH</sequence>
<proteinExistence type="predicted"/>
<keyword evidence="2" id="KW-1185">Reference proteome</keyword>
<name>A0A409YU27_9AGAR</name>
<organism evidence="1 2">
    <name type="scientific">Panaeolus cyanescens</name>
    <dbReference type="NCBI Taxonomy" id="181874"/>
    <lineage>
        <taxon>Eukaryota</taxon>
        <taxon>Fungi</taxon>
        <taxon>Dikarya</taxon>
        <taxon>Basidiomycota</taxon>
        <taxon>Agaricomycotina</taxon>
        <taxon>Agaricomycetes</taxon>
        <taxon>Agaricomycetidae</taxon>
        <taxon>Agaricales</taxon>
        <taxon>Agaricineae</taxon>
        <taxon>Galeropsidaceae</taxon>
        <taxon>Panaeolus</taxon>
    </lineage>
</organism>
<reference evidence="1 2" key="1">
    <citation type="journal article" date="2018" name="Evol. Lett.">
        <title>Horizontal gene cluster transfer increased hallucinogenic mushroom diversity.</title>
        <authorList>
            <person name="Reynolds H.T."/>
            <person name="Vijayakumar V."/>
            <person name="Gluck-Thaler E."/>
            <person name="Korotkin H.B."/>
            <person name="Matheny P.B."/>
            <person name="Slot J.C."/>
        </authorList>
    </citation>
    <scope>NUCLEOTIDE SEQUENCE [LARGE SCALE GENOMIC DNA]</scope>
    <source>
        <strain evidence="1 2">2629</strain>
    </source>
</reference>
<gene>
    <name evidence="1" type="ORF">CVT24_002610</name>
</gene>
<evidence type="ECO:0000313" key="2">
    <source>
        <dbReference type="Proteomes" id="UP000284842"/>
    </source>
</evidence>
<dbReference type="InParanoid" id="A0A409YU27"/>
<dbReference type="OrthoDB" id="10612171at2759"/>
<evidence type="ECO:0000313" key="1">
    <source>
        <dbReference type="EMBL" id="PPR06468.1"/>
    </source>
</evidence>
<dbReference type="EMBL" id="NHTK01000645">
    <property type="protein sequence ID" value="PPR06468.1"/>
    <property type="molecule type" value="Genomic_DNA"/>
</dbReference>
<dbReference type="AlphaFoldDB" id="A0A409YU27"/>